<keyword evidence="3" id="KW-0675">Receptor</keyword>
<feature type="chain" id="PRO_5047405942" evidence="1">
    <location>
        <begin position="25"/>
        <end position="825"/>
    </location>
</feature>
<keyword evidence="4" id="KW-1185">Reference proteome</keyword>
<feature type="signal peptide" evidence="1">
    <location>
        <begin position="1"/>
        <end position="24"/>
    </location>
</feature>
<evidence type="ECO:0000259" key="2">
    <source>
        <dbReference type="Pfam" id="PF07715"/>
    </source>
</evidence>
<comment type="caution">
    <text evidence="3">The sequence shown here is derived from an EMBL/GenBank/DDBJ whole genome shotgun (WGS) entry which is preliminary data.</text>
</comment>
<dbReference type="Pfam" id="PF07715">
    <property type="entry name" value="Plug"/>
    <property type="match status" value="1"/>
</dbReference>
<evidence type="ECO:0000256" key="1">
    <source>
        <dbReference type="SAM" id="SignalP"/>
    </source>
</evidence>
<sequence>MASKRFFRALLTAACITGFFGFVAFDEPIDKIQQQLAKWADNNPAEKVYLHLDKPYYAAGDDIWFKAYVTSGSYHELSMLSGILNVELIDARGAVNQAIKLQLDNGTAAGDFALPDTLQAGNYRLRAYTNYMRNAGSEYFFDAAISIINSISTAGSKTTNNSVPVNTAPAGPVNNKASLQFFPEGGSLIAGVQSAIAFKAIGANGLGLNVSGVVTNNSGQQIATFKSMHLGMGVFSFVPMPGNTYTAKVTYANGNQSVVNLPQASDTGYALNIVDADEDNLRVRITTASAMLQQNPDRLVSLVAQSAGKIYYAGKSKPGSREFTAVIPKSKFPEGIVQFTLFSDSGEPLNERIVFIRHPDQLKLNLTADKSGSSPQQKMKINISALNGDKPAAGSFSVAVINESKVPVDEDSENNIFASLLLTSDLRGYIEKPAYYFNNASDKTRADLDVLMLTQGYRRFEWKEIMQDKFAPVVFQPEKALQVSGTITTPGGKPVANAKVQLIDIDNAAYQIDTLTDAKGRFAFTGLAFEDSIRLIIQARTVKNKRDVIIRLDSIAPPISGGNKNAVAMQVSISDSLSVYAKSSKQLYDMQRRYGVGNHVITLREVVIREKKVALKHSANLNGPGNADQVLLARDFRNFGCANLSDCLQGRLLGVIFNNGIPYTTRGYRPMQLIVDGVYVEGSFLNSINYNDVAAIEVLRNGANTGIYGGRGGNGVILITTKRGDDNDNTYNGPTAGRGIKPYYPKGYFKARTFYSPQYDSPKTNKQLADLRSTIFWKPDVVTGTDGKAVIEYFNAGSKGTYRVLIEGLDADGNIGRQVYRYNVQ</sequence>
<dbReference type="InterPro" id="IPR012910">
    <property type="entry name" value="Plug_dom"/>
</dbReference>
<name>A0ABR7WTN9_9SPHI</name>
<evidence type="ECO:0000313" key="3">
    <source>
        <dbReference type="EMBL" id="MBD1365616.1"/>
    </source>
</evidence>
<dbReference type="Gene3D" id="2.170.130.10">
    <property type="entry name" value="TonB-dependent receptor, plug domain"/>
    <property type="match status" value="1"/>
</dbReference>
<dbReference type="SUPFAM" id="SSF56935">
    <property type="entry name" value="Porins"/>
    <property type="match status" value="1"/>
</dbReference>
<organism evidence="3 4">
    <name type="scientific">Mucilaginibacter pankratovii</name>
    <dbReference type="NCBI Taxonomy" id="2772110"/>
    <lineage>
        <taxon>Bacteria</taxon>
        <taxon>Pseudomonadati</taxon>
        <taxon>Bacteroidota</taxon>
        <taxon>Sphingobacteriia</taxon>
        <taxon>Sphingobacteriales</taxon>
        <taxon>Sphingobacteriaceae</taxon>
        <taxon>Mucilaginibacter</taxon>
    </lineage>
</organism>
<feature type="domain" description="TonB-dependent receptor plug" evidence="2">
    <location>
        <begin position="629"/>
        <end position="716"/>
    </location>
</feature>
<evidence type="ECO:0000313" key="4">
    <source>
        <dbReference type="Proteomes" id="UP000606600"/>
    </source>
</evidence>
<gene>
    <name evidence="3" type="ORF">IDJ77_17505</name>
</gene>
<dbReference type="Gene3D" id="2.60.40.1930">
    <property type="match status" value="1"/>
</dbReference>
<dbReference type="Proteomes" id="UP000606600">
    <property type="component" value="Unassembled WGS sequence"/>
</dbReference>
<dbReference type="InterPro" id="IPR008969">
    <property type="entry name" value="CarboxyPept-like_regulatory"/>
</dbReference>
<protein>
    <submittedName>
        <fullName evidence="3">TonB-dependent receptor plug domain-containing protein</fullName>
    </submittedName>
</protein>
<dbReference type="Pfam" id="PF13620">
    <property type="entry name" value="CarboxypepD_reg"/>
    <property type="match status" value="1"/>
</dbReference>
<reference evidence="3 4" key="1">
    <citation type="submission" date="2020-09" db="EMBL/GenBank/DDBJ databases">
        <title>Novel species of Mucilaginibacter isolated from a glacier on the Tibetan Plateau.</title>
        <authorList>
            <person name="Liu Q."/>
            <person name="Xin Y.-H."/>
        </authorList>
    </citation>
    <scope>NUCLEOTIDE SEQUENCE [LARGE SCALE GENOMIC DNA]</scope>
    <source>
        <strain evidence="3 4">ZT4R22</strain>
    </source>
</reference>
<keyword evidence="1" id="KW-0732">Signal</keyword>
<dbReference type="InterPro" id="IPR037066">
    <property type="entry name" value="Plug_dom_sf"/>
</dbReference>
<dbReference type="EMBL" id="JACWMY010000009">
    <property type="protein sequence ID" value="MBD1365616.1"/>
    <property type="molecule type" value="Genomic_DNA"/>
</dbReference>
<dbReference type="RefSeq" id="WP_191190281.1">
    <property type="nucleotide sequence ID" value="NZ_JACWMY010000009.1"/>
</dbReference>
<proteinExistence type="predicted"/>
<dbReference type="SUPFAM" id="SSF49464">
    <property type="entry name" value="Carboxypeptidase regulatory domain-like"/>
    <property type="match status" value="1"/>
</dbReference>
<accession>A0ABR7WTN9</accession>